<name>A0A938BTM6_UNCW3</name>
<keyword evidence="9 10" id="KW-0119">Carbohydrate metabolism</keyword>
<comment type="cofactor">
    <cofactor evidence="2 10">
        <name>NAD(+)</name>
        <dbReference type="ChEBI" id="CHEBI:57540"/>
    </cofactor>
</comment>
<organism evidence="12 13">
    <name type="scientific">candidate division WOR-3 bacterium</name>
    <dbReference type="NCBI Taxonomy" id="2052148"/>
    <lineage>
        <taxon>Bacteria</taxon>
        <taxon>Bacteria division WOR-3</taxon>
    </lineage>
</organism>
<evidence type="ECO:0000256" key="5">
    <source>
        <dbReference type="ARBA" id="ARBA00013189"/>
    </source>
</evidence>
<evidence type="ECO:0000256" key="1">
    <source>
        <dbReference type="ARBA" id="ARBA00000083"/>
    </source>
</evidence>
<evidence type="ECO:0000259" key="11">
    <source>
        <dbReference type="Pfam" id="PF01370"/>
    </source>
</evidence>
<evidence type="ECO:0000313" key="13">
    <source>
        <dbReference type="Proteomes" id="UP000779900"/>
    </source>
</evidence>
<evidence type="ECO:0000256" key="6">
    <source>
        <dbReference type="ARBA" id="ARBA00018569"/>
    </source>
</evidence>
<evidence type="ECO:0000313" key="12">
    <source>
        <dbReference type="EMBL" id="MBM3331782.1"/>
    </source>
</evidence>
<dbReference type="InterPro" id="IPR036291">
    <property type="entry name" value="NAD(P)-bd_dom_sf"/>
</dbReference>
<dbReference type="PANTHER" id="PTHR43725">
    <property type="entry name" value="UDP-GLUCOSE 4-EPIMERASE"/>
    <property type="match status" value="1"/>
</dbReference>
<keyword evidence="8 10" id="KW-0413">Isomerase</keyword>
<comment type="similarity">
    <text evidence="4 10">Belongs to the NAD(P)-dependent epimerase/dehydratase family.</text>
</comment>
<comment type="pathway">
    <text evidence="3 10">Carbohydrate metabolism; galactose metabolism.</text>
</comment>
<comment type="subunit">
    <text evidence="10">Homodimer.</text>
</comment>
<dbReference type="GO" id="GO:0003978">
    <property type="term" value="F:UDP-glucose 4-epimerase activity"/>
    <property type="evidence" value="ECO:0007669"/>
    <property type="project" value="UniProtKB-UniRule"/>
</dbReference>
<sequence length="324" mass="35833">MRVLVTGGAGYIGSVMTKVLIQAGHDVTVFDNLSRGHRAAVVGSVRLVVGDLGDTAALEQAFVEAGPECVMHFAALSQVGESVAKPDLYFDNNVTRGANLLEAAARHRVKRFVFSSSAAVYGAPEKMPITEDAPLSPMNPYGRTKLEFEARLTEFAMALEMNHAILRYFNVAGAYSWLGEDHRPETHLIPDILRSVLQPGRTFELFGDDYPTRDGTNVRDYIHVHDLARAHLLAMETIADRDVIYNLGSGSGYSNKEVFATAEKVVGRKLPLKVGPRRPGDPPTLIASSERIRKELGWKPEKNLEQMIADAWQWHRQFPDGYSD</sequence>
<dbReference type="Gene3D" id="3.40.50.720">
    <property type="entry name" value="NAD(P)-binding Rossmann-like Domain"/>
    <property type="match status" value="1"/>
</dbReference>
<reference evidence="12" key="1">
    <citation type="submission" date="2019-03" db="EMBL/GenBank/DDBJ databases">
        <title>Lake Tanganyika Metagenome-Assembled Genomes (MAGs).</title>
        <authorList>
            <person name="Tran P."/>
        </authorList>
    </citation>
    <scope>NUCLEOTIDE SEQUENCE</scope>
    <source>
        <strain evidence="12">K_DeepCast_150m_m2_040</strain>
    </source>
</reference>
<evidence type="ECO:0000256" key="8">
    <source>
        <dbReference type="ARBA" id="ARBA00023235"/>
    </source>
</evidence>
<evidence type="ECO:0000256" key="9">
    <source>
        <dbReference type="ARBA" id="ARBA00023277"/>
    </source>
</evidence>
<accession>A0A938BTM6</accession>
<dbReference type="EC" id="5.1.3.2" evidence="5 10"/>
<dbReference type="NCBIfam" id="TIGR01179">
    <property type="entry name" value="galE"/>
    <property type="match status" value="1"/>
</dbReference>
<dbReference type="InterPro" id="IPR001509">
    <property type="entry name" value="Epimerase_deHydtase"/>
</dbReference>
<dbReference type="Gene3D" id="3.90.25.10">
    <property type="entry name" value="UDP-galactose 4-epimerase, domain 1"/>
    <property type="match status" value="1"/>
</dbReference>
<keyword evidence="7 10" id="KW-0520">NAD</keyword>
<dbReference type="EMBL" id="VGIR01000043">
    <property type="protein sequence ID" value="MBM3331782.1"/>
    <property type="molecule type" value="Genomic_DNA"/>
</dbReference>
<evidence type="ECO:0000256" key="4">
    <source>
        <dbReference type="ARBA" id="ARBA00007637"/>
    </source>
</evidence>
<evidence type="ECO:0000256" key="7">
    <source>
        <dbReference type="ARBA" id="ARBA00023027"/>
    </source>
</evidence>
<dbReference type="GO" id="GO:0006012">
    <property type="term" value="P:galactose metabolic process"/>
    <property type="evidence" value="ECO:0007669"/>
    <property type="project" value="InterPro"/>
</dbReference>
<dbReference type="PANTHER" id="PTHR43725:SF53">
    <property type="entry name" value="UDP-ARABINOSE 4-EPIMERASE 1"/>
    <property type="match status" value="1"/>
</dbReference>
<dbReference type="CDD" id="cd05247">
    <property type="entry name" value="UDP_G4E_1_SDR_e"/>
    <property type="match status" value="1"/>
</dbReference>
<dbReference type="AlphaFoldDB" id="A0A938BTM6"/>
<dbReference type="InterPro" id="IPR005886">
    <property type="entry name" value="UDP_G4E"/>
</dbReference>
<dbReference type="Pfam" id="PF01370">
    <property type="entry name" value="Epimerase"/>
    <property type="match status" value="1"/>
</dbReference>
<comment type="caution">
    <text evidence="12">The sequence shown here is derived from an EMBL/GenBank/DDBJ whole genome shotgun (WGS) entry which is preliminary data.</text>
</comment>
<evidence type="ECO:0000256" key="2">
    <source>
        <dbReference type="ARBA" id="ARBA00001911"/>
    </source>
</evidence>
<dbReference type="SUPFAM" id="SSF51735">
    <property type="entry name" value="NAD(P)-binding Rossmann-fold domains"/>
    <property type="match status" value="1"/>
</dbReference>
<evidence type="ECO:0000256" key="10">
    <source>
        <dbReference type="RuleBase" id="RU366046"/>
    </source>
</evidence>
<protein>
    <recommendedName>
        <fullName evidence="6 10">UDP-glucose 4-epimerase</fullName>
        <ecNumber evidence="5 10">5.1.3.2</ecNumber>
    </recommendedName>
</protein>
<gene>
    <name evidence="12" type="primary">galE</name>
    <name evidence="12" type="ORF">FJY68_08030</name>
</gene>
<proteinExistence type="inferred from homology"/>
<comment type="catalytic activity">
    <reaction evidence="1 10">
        <text>UDP-alpha-D-glucose = UDP-alpha-D-galactose</text>
        <dbReference type="Rhea" id="RHEA:22168"/>
        <dbReference type="ChEBI" id="CHEBI:58885"/>
        <dbReference type="ChEBI" id="CHEBI:66914"/>
        <dbReference type="EC" id="5.1.3.2"/>
    </reaction>
</comment>
<evidence type="ECO:0000256" key="3">
    <source>
        <dbReference type="ARBA" id="ARBA00004947"/>
    </source>
</evidence>
<dbReference type="Proteomes" id="UP000779900">
    <property type="component" value="Unassembled WGS sequence"/>
</dbReference>
<feature type="domain" description="NAD-dependent epimerase/dehydratase" evidence="11">
    <location>
        <begin position="3"/>
        <end position="248"/>
    </location>
</feature>